<reference evidence="4 5" key="1">
    <citation type="submission" date="2020-06" db="EMBL/GenBank/DDBJ databases">
        <title>Transcriptomic and genomic resources for Thalictrum thalictroides and T. hernandezii: Facilitating candidate gene discovery in an emerging model plant lineage.</title>
        <authorList>
            <person name="Arias T."/>
            <person name="Riano-Pachon D.M."/>
            <person name="Di Stilio V.S."/>
        </authorList>
    </citation>
    <scope>NUCLEOTIDE SEQUENCE [LARGE SCALE GENOMIC DNA]</scope>
    <source>
        <strain evidence="5">cv. WT478/WT964</strain>
        <tissue evidence="4">Leaves</tissue>
    </source>
</reference>
<evidence type="ECO:0000256" key="2">
    <source>
        <dbReference type="SAM" id="MobiDB-lite"/>
    </source>
</evidence>
<dbReference type="InterPro" id="IPR058610">
    <property type="entry name" value="WIT1_2_N"/>
</dbReference>
<proteinExistence type="predicted"/>
<evidence type="ECO:0000313" key="5">
    <source>
        <dbReference type="Proteomes" id="UP000554482"/>
    </source>
</evidence>
<dbReference type="PANTHER" id="PTHR35705">
    <property type="entry name" value="WPP DOMAIN-INTERACTING TAIL-ANCHORED PROTEIN 1"/>
    <property type="match status" value="1"/>
</dbReference>
<organism evidence="4 5">
    <name type="scientific">Thalictrum thalictroides</name>
    <name type="common">Rue-anemone</name>
    <name type="synonym">Anemone thalictroides</name>
    <dbReference type="NCBI Taxonomy" id="46969"/>
    <lineage>
        <taxon>Eukaryota</taxon>
        <taxon>Viridiplantae</taxon>
        <taxon>Streptophyta</taxon>
        <taxon>Embryophyta</taxon>
        <taxon>Tracheophyta</taxon>
        <taxon>Spermatophyta</taxon>
        <taxon>Magnoliopsida</taxon>
        <taxon>Ranunculales</taxon>
        <taxon>Ranunculaceae</taxon>
        <taxon>Thalictroideae</taxon>
        <taxon>Thalictrum</taxon>
    </lineage>
</organism>
<dbReference type="SUPFAM" id="SSF57997">
    <property type="entry name" value="Tropomyosin"/>
    <property type="match status" value="1"/>
</dbReference>
<sequence>MDEDAVSDDKTDPSIHDVEEDNVSLQEADSSDGEILRELRGAGEVLTRVELDLAYSSEKLLNLDIFMMHVVDRENDYETSAMENEEISDDSVQKALEFNFLSGILDSEVRELEKLMASLQPEIVDVREKISSCGHFRETFNELERKLHDSEESLEQSQNQVAEIRMQCDKFQRTLLAICGQDNWNDSKDGDFSDNDHFSNRNAKIKMQTAEQQRHILRMLEKSLARELDLEKKLSDSRHGEEELNQKLHSAEQEMFCMDEAVEDVVWRLFKAENAAEVLMGISKEMMGRLQIVQFNLNSSILREGEIRSKLQDLMKPTEMNGNGLRMLETGCETPDDLVETKLDATNLQEDGKDTHNSSEVITLREKVQSLELQLKECESQLQSTKDSVVENQKQQTVLTSRLSEMNNIIEDLNENMSKAESRAETAETKFSLLAESNLVLTEELSLIKSSDNGMEKVNSLEKQLRESDNQLQHAKASVEASQEQQNMLYSAIADMENLINDLKSKVLKAESRAEKSDTKCAILSETNLELNEE</sequence>
<feature type="domain" description="WIT1/2 N-terminal helical bundle" evidence="3">
    <location>
        <begin position="40"/>
        <end position="177"/>
    </location>
</feature>
<feature type="non-terminal residue" evidence="4">
    <location>
        <position position="1"/>
    </location>
</feature>
<dbReference type="OrthoDB" id="1936068at2759"/>
<keyword evidence="1" id="KW-0175">Coiled coil</keyword>
<feature type="region of interest" description="Disordered" evidence="2">
    <location>
        <begin position="1"/>
        <end position="31"/>
    </location>
</feature>
<feature type="coiled-coil region" evidence="1">
    <location>
        <begin position="140"/>
        <end position="174"/>
    </location>
</feature>
<dbReference type="Proteomes" id="UP000554482">
    <property type="component" value="Unassembled WGS sequence"/>
</dbReference>
<feature type="compositionally biased region" description="Basic and acidic residues" evidence="2">
    <location>
        <begin position="7"/>
        <end position="17"/>
    </location>
</feature>
<keyword evidence="5" id="KW-1185">Reference proteome</keyword>
<comment type="caution">
    <text evidence="4">The sequence shown here is derived from an EMBL/GenBank/DDBJ whole genome shotgun (WGS) entry which is preliminary data.</text>
</comment>
<feature type="coiled-coil region" evidence="1">
    <location>
        <begin position="458"/>
        <end position="520"/>
    </location>
</feature>
<dbReference type="Pfam" id="PF26581">
    <property type="entry name" value="WIT1_2_N"/>
    <property type="match status" value="1"/>
</dbReference>
<gene>
    <name evidence="4" type="ORF">FRX31_016364</name>
</gene>
<dbReference type="AlphaFoldDB" id="A0A7J6WBS1"/>
<dbReference type="PANTHER" id="PTHR35705:SF1">
    <property type="entry name" value="WPP DOMAIN-INTERACTING TAIL-ANCHORED PROTEIN 1"/>
    <property type="match status" value="1"/>
</dbReference>
<accession>A0A7J6WBS1</accession>
<feature type="coiled-coil region" evidence="1">
    <location>
        <begin position="361"/>
        <end position="430"/>
    </location>
</feature>
<protein>
    <submittedName>
        <fullName evidence="4">Wpp domain-interacting tail-anchored protein 1-like</fullName>
    </submittedName>
</protein>
<evidence type="ECO:0000259" key="3">
    <source>
        <dbReference type="Pfam" id="PF26581"/>
    </source>
</evidence>
<dbReference type="InterPro" id="IPR039976">
    <property type="entry name" value="WIT1/WIT2"/>
</dbReference>
<evidence type="ECO:0000313" key="4">
    <source>
        <dbReference type="EMBL" id="KAF5194050.1"/>
    </source>
</evidence>
<evidence type="ECO:0000256" key="1">
    <source>
        <dbReference type="SAM" id="Coils"/>
    </source>
</evidence>
<name>A0A7J6WBS1_THATH</name>
<dbReference type="EMBL" id="JABWDY010019244">
    <property type="protein sequence ID" value="KAF5194050.1"/>
    <property type="molecule type" value="Genomic_DNA"/>
</dbReference>